<evidence type="ECO:0000313" key="2">
    <source>
        <dbReference type="Proteomes" id="UP000439983"/>
    </source>
</evidence>
<dbReference type="EMBL" id="WITC01000126">
    <property type="protein sequence ID" value="MQX18872.1"/>
    <property type="molecule type" value="Genomic_DNA"/>
</dbReference>
<comment type="caution">
    <text evidence="1">The sequence shown here is derived from an EMBL/GenBank/DDBJ whole genome shotgun (WGS) entry which is preliminary data.</text>
</comment>
<protein>
    <submittedName>
        <fullName evidence="1">Uncharacterized protein</fullName>
    </submittedName>
</protein>
<gene>
    <name evidence="1" type="ORF">GHK62_30275</name>
</gene>
<keyword evidence="2" id="KW-1185">Reference proteome</keyword>
<dbReference type="RefSeq" id="WP_153442635.1">
    <property type="nucleotide sequence ID" value="NZ_JACIGA010000016.1"/>
</dbReference>
<accession>A0A6N7LM07</accession>
<sequence length="65" mass="6945">MRRNTAGEPLKTAALAAAELGKPEGGGLPQIGDRGEEVHSASFIEWHRPLPWFREAIGAPSPKPS</sequence>
<dbReference type="AlphaFoldDB" id="A0A6N7LM07"/>
<reference evidence="1 2" key="1">
    <citation type="journal article" date="2013" name="Genome Biol.">
        <title>Comparative genomics of the core and accessory genomes of 48 Sinorhizobium strains comprising five genospecies.</title>
        <authorList>
            <person name="Sugawara M."/>
            <person name="Epstein B."/>
            <person name="Badgley B.D."/>
            <person name="Unno T."/>
            <person name="Xu L."/>
            <person name="Reese J."/>
            <person name="Gyaneshwar P."/>
            <person name="Denny R."/>
            <person name="Mudge J."/>
            <person name="Bharti A.K."/>
            <person name="Farmer A.D."/>
            <person name="May G.D."/>
            <person name="Woodward J.E."/>
            <person name="Medigue C."/>
            <person name="Vallenet D."/>
            <person name="Lajus A."/>
            <person name="Rouy Z."/>
            <person name="Martinez-Vaz B."/>
            <person name="Tiffin P."/>
            <person name="Young N.D."/>
            <person name="Sadowsky M.J."/>
        </authorList>
    </citation>
    <scope>NUCLEOTIDE SEQUENCE [LARGE SCALE GENOMIC DNA]</scope>
    <source>
        <strain evidence="1 2">USDA4894</strain>
    </source>
</reference>
<dbReference type="Proteomes" id="UP000439983">
    <property type="component" value="Unassembled WGS sequence"/>
</dbReference>
<name>A0A6N7LM07_SINTE</name>
<proteinExistence type="predicted"/>
<organism evidence="1 2">
    <name type="scientific">Sinorhizobium terangae</name>
    <dbReference type="NCBI Taxonomy" id="110322"/>
    <lineage>
        <taxon>Bacteria</taxon>
        <taxon>Pseudomonadati</taxon>
        <taxon>Pseudomonadota</taxon>
        <taxon>Alphaproteobacteria</taxon>
        <taxon>Hyphomicrobiales</taxon>
        <taxon>Rhizobiaceae</taxon>
        <taxon>Sinorhizobium/Ensifer group</taxon>
        <taxon>Sinorhizobium</taxon>
    </lineage>
</organism>
<evidence type="ECO:0000313" key="1">
    <source>
        <dbReference type="EMBL" id="MQX18872.1"/>
    </source>
</evidence>